<organism evidence="2 3">
    <name type="scientific">Sphingomonas albertensis</name>
    <dbReference type="NCBI Taxonomy" id="2762591"/>
    <lineage>
        <taxon>Bacteria</taxon>
        <taxon>Pseudomonadati</taxon>
        <taxon>Pseudomonadota</taxon>
        <taxon>Alphaproteobacteria</taxon>
        <taxon>Sphingomonadales</taxon>
        <taxon>Sphingomonadaceae</taxon>
        <taxon>Sphingomonas</taxon>
    </lineage>
</organism>
<evidence type="ECO:0000313" key="2">
    <source>
        <dbReference type="EMBL" id="MBC3943341.1"/>
    </source>
</evidence>
<sequence>MAHRIIMEFKPNGWQAKEDELYRLIVRGFEAVTEQASHPCKSGEGADLAVWCAREAEAQRAEGNSSPHTAKPTRESRYDDQGVMPVAIAAARIALALTPDHLADAGKPIDATQTREAETRNAIVRDLIAERRSYKEDSPTWRAFGFCIDIAEKAALNARGGA</sequence>
<evidence type="ECO:0000313" key="3">
    <source>
        <dbReference type="Proteomes" id="UP000597613"/>
    </source>
</evidence>
<feature type="region of interest" description="Disordered" evidence="1">
    <location>
        <begin position="58"/>
        <end position="81"/>
    </location>
</feature>
<keyword evidence="3" id="KW-1185">Reference proteome</keyword>
<dbReference type="Proteomes" id="UP000597613">
    <property type="component" value="Unassembled WGS sequence"/>
</dbReference>
<evidence type="ECO:0000256" key="1">
    <source>
        <dbReference type="SAM" id="MobiDB-lite"/>
    </source>
</evidence>
<dbReference type="EMBL" id="JACONT010000048">
    <property type="protein sequence ID" value="MBC3943341.1"/>
    <property type="molecule type" value="Genomic_DNA"/>
</dbReference>
<reference evidence="2 3" key="1">
    <citation type="submission" date="2020-08" db="EMBL/GenBank/DDBJ databases">
        <title>Putative novel bacterial strains isolated from necrotic wheat leaf tissues caused by Xanthomonas translucens.</title>
        <authorList>
            <person name="Tambong J.T."/>
        </authorList>
    </citation>
    <scope>NUCLEOTIDE SEQUENCE [LARGE SCALE GENOMIC DNA]</scope>
    <source>
        <strain evidence="3">DOAB 1063</strain>
    </source>
</reference>
<protein>
    <submittedName>
        <fullName evidence="2">Uncharacterized protein</fullName>
    </submittedName>
</protein>
<accession>A0ABR7ASA5</accession>
<name>A0ABR7ASA5_9SPHN</name>
<dbReference type="RefSeq" id="WP_187504928.1">
    <property type="nucleotide sequence ID" value="NZ_CP162536.1"/>
</dbReference>
<proteinExistence type="predicted"/>
<gene>
    <name evidence="2" type="ORF">H8S47_16810</name>
</gene>
<comment type="caution">
    <text evidence="2">The sequence shown here is derived from an EMBL/GenBank/DDBJ whole genome shotgun (WGS) entry which is preliminary data.</text>
</comment>